<feature type="binding site" evidence="15">
    <location>
        <position position="279"/>
    </location>
    <ligand>
        <name>L-homoserine</name>
        <dbReference type="ChEBI" id="CHEBI:57476"/>
    </ligand>
</feature>
<dbReference type="InterPro" id="IPR005106">
    <property type="entry name" value="Asp/hSer_DH_NAD-bd"/>
</dbReference>
<evidence type="ECO:0000256" key="9">
    <source>
        <dbReference type="ARBA" id="ARBA00022857"/>
    </source>
</evidence>
<accession>S9R1W9</accession>
<dbReference type="SUPFAM" id="SSF51735">
    <property type="entry name" value="NAD(P)-binding Rossmann-fold domains"/>
    <property type="match status" value="1"/>
</dbReference>
<dbReference type="GO" id="GO:0070403">
    <property type="term" value="F:NAD+ binding"/>
    <property type="evidence" value="ECO:0007669"/>
    <property type="project" value="EnsemblFungi"/>
</dbReference>
<feature type="binding site" evidence="15">
    <location>
        <position position="162"/>
    </location>
    <ligand>
        <name>NADPH</name>
        <dbReference type="ChEBI" id="CHEBI:57783"/>
    </ligand>
</feature>
<comment type="catalytic activity">
    <reaction evidence="12">
        <text>L-homoserine + NADP(+) = L-aspartate 4-semialdehyde + NADPH + H(+)</text>
        <dbReference type="Rhea" id="RHEA:15761"/>
        <dbReference type="ChEBI" id="CHEBI:15378"/>
        <dbReference type="ChEBI" id="CHEBI:57476"/>
        <dbReference type="ChEBI" id="CHEBI:57783"/>
        <dbReference type="ChEBI" id="CHEBI:58349"/>
        <dbReference type="ChEBI" id="CHEBI:537519"/>
        <dbReference type="EC" id="1.1.1.3"/>
    </reaction>
    <physiologicalReaction direction="right-to-left" evidence="12">
        <dbReference type="Rhea" id="RHEA:15763"/>
    </physiologicalReaction>
</comment>
<evidence type="ECO:0000256" key="11">
    <source>
        <dbReference type="ARBA" id="ARBA00023167"/>
    </source>
</evidence>
<dbReference type="PANTHER" id="PTHR43070:SF5">
    <property type="entry name" value="HOMOSERINE DEHYDROGENASE"/>
    <property type="match status" value="1"/>
</dbReference>
<evidence type="ECO:0000256" key="8">
    <source>
        <dbReference type="ARBA" id="ARBA00022697"/>
    </source>
</evidence>
<evidence type="ECO:0000256" key="6">
    <source>
        <dbReference type="ARBA" id="ARBA00013376"/>
    </source>
</evidence>
<dbReference type="RefSeq" id="XP_013018043.1">
    <property type="nucleotide sequence ID" value="XM_013162589.1"/>
</dbReference>
<dbReference type="UniPathway" id="UPA00051">
    <property type="reaction ID" value="UER00465"/>
</dbReference>
<evidence type="ECO:0000256" key="10">
    <source>
        <dbReference type="ARBA" id="ARBA00023002"/>
    </source>
</evidence>
<dbReference type="InterPro" id="IPR011147">
    <property type="entry name" value="Bifunc_Aspkin/hSer_DH"/>
</dbReference>
<dbReference type="GO" id="GO:0004412">
    <property type="term" value="F:homoserine dehydrogenase activity"/>
    <property type="evidence" value="ECO:0007669"/>
    <property type="project" value="UniProtKB-EC"/>
</dbReference>
<evidence type="ECO:0000256" key="15">
    <source>
        <dbReference type="PIRSR" id="PIRSR036497-2"/>
    </source>
</evidence>
<dbReference type="UniPathway" id="UPA00050">
    <property type="reaction ID" value="UER00063"/>
</dbReference>
<keyword evidence="8 16" id="KW-0791">Threonine biosynthesis</keyword>
<dbReference type="InterPro" id="IPR019811">
    <property type="entry name" value="HDH_CS"/>
</dbReference>
<evidence type="ECO:0000259" key="18">
    <source>
        <dbReference type="Pfam" id="PF00742"/>
    </source>
</evidence>
<dbReference type="InterPro" id="IPR001342">
    <property type="entry name" value="HDH_cat"/>
</dbReference>
<evidence type="ECO:0000256" key="3">
    <source>
        <dbReference type="ARBA" id="ARBA00005062"/>
    </source>
</evidence>
<keyword evidence="7 16" id="KW-0028">Amino-acid biosynthesis</keyword>
<dbReference type="OrthoDB" id="67851at2759"/>
<dbReference type="eggNOG" id="KOG0455">
    <property type="taxonomic scope" value="Eukaryota"/>
</dbReference>
<dbReference type="EC" id="1.1.1.3" evidence="5 16"/>
<evidence type="ECO:0000256" key="16">
    <source>
        <dbReference type="RuleBase" id="RU000579"/>
    </source>
</evidence>
<dbReference type="Gene3D" id="3.40.50.720">
    <property type="entry name" value="NAD(P)-binding Rossmann-like Domain"/>
    <property type="match status" value="1"/>
</dbReference>
<dbReference type="InterPro" id="IPR022697">
    <property type="entry name" value="HDH_short"/>
</dbReference>
<dbReference type="Pfam" id="PF03447">
    <property type="entry name" value="NAD_binding_3"/>
    <property type="match status" value="1"/>
</dbReference>
<evidence type="ECO:0000256" key="7">
    <source>
        <dbReference type="ARBA" id="ARBA00022605"/>
    </source>
</evidence>
<dbReference type="PANTHER" id="PTHR43070">
    <property type="match status" value="1"/>
</dbReference>
<feature type="binding site" evidence="15">
    <location>
        <begin position="77"/>
        <end position="82"/>
    </location>
    <ligand>
        <name>NADP(+)</name>
        <dbReference type="ChEBI" id="CHEBI:58349"/>
    </ligand>
</feature>
<reference evidence="20 21" key="1">
    <citation type="journal article" date="2011" name="Science">
        <title>Comparative functional genomics of the fission yeasts.</title>
        <authorList>
            <person name="Rhind N."/>
            <person name="Chen Z."/>
            <person name="Yassour M."/>
            <person name="Thompson D.A."/>
            <person name="Haas B.J."/>
            <person name="Habib N."/>
            <person name="Wapinski I."/>
            <person name="Roy S."/>
            <person name="Lin M.F."/>
            <person name="Heiman D.I."/>
            <person name="Young S.K."/>
            <person name="Furuya K."/>
            <person name="Guo Y."/>
            <person name="Pidoux A."/>
            <person name="Chen H.M."/>
            <person name="Robbertse B."/>
            <person name="Goldberg J.M."/>
            <person name="Aoki K."/>
            <person name="Bayne E.H."/>
            <person name="Berlin A.M."/>
            <person name="Desjardins C.A."/>
            <person name="Dobbs E."/>
            <person name="Dukaj L."/>
            <person name="Fan L."/>
            <person name="FitzGerald M.G."/>
            <person name="French C."/>
            <person name="Gujja S."/>
            <person name="Hansen K."/>
            <person name="Keifenheim D."/>
            <person name="Levin J.Z."/>
            <person name="Mosher R.A."/>
            <person name="Mueller C.A."/>
            <person name="Pfiffner J."/>
            <person name="Priest M."/>
            <person name="Russ C."/>
            <person name="Smialowska A."/>
            <person name="Swoboda P."/>
            <person name="Sykes S.M."/>
            <person name="Vaughn M."/>
            <person name="Vengrova S."/>
            <person name="Yoder R."/>
            <person name="Zeng Q."/>
            <person name="Allshire R."/>
            <person name="Baulcombe D."/>
            <person name="Birren B.W."/>
            <person name="Brown W."/>
            <person name="Ekwall K."/>
            <person name="Kellis M."/>
            <person name="Leatherwood J."/>
            <person name="Levin H."/>
            <person name="Margalit H."/>
            <person name="Martienssen R."/>
            <person name="Nieduszynski C.A."/>
            <person name="Spatafora J.W."/>
            <person name="Friedman N."/>
            <person name="Dalgaard J.Z."/>
            <person name="Baumann P."/>
            <person name="Niki H."/>
            <person name="Regev A."/>
            <person name="Nusbaum C."/>
        </authorList>
    </citation>
    <scope>NUCLEOTIDE SEQUENCE [LARGE SCALE GENOMIC DNA]</scope>
    <source>
        <strain evidence="21">yFS286</strain>
    </source>
</reference>
<evidence type="ECO:0000259" key="19">
    <source>
        <dbReference type="Pfam" id="PF03447"/>
    </source>
</evidence>
<sequence>MSYSKTLSRLFFSSFPKNTSIPLFRSHIFNSQKSLSFTSNPNHRPCASFFSTATFSSANNRFHKMTERTNVNVAIIGTGTIGGELINQIRDFNVTASQKGTPSFNVVAITSTRGYCISNDYKPIDLTQWRNLHAQNQGALSVDVLLDFLSSSPLPAIVVDNTSSDLVASSYPKFLAKNISIATPNKKGFSANADVYNSLVEASKTSNGHLMHEASVGAGLPIISTLKELIATGDEILKVEGIFSGTLSYIFNVWSPNGKKGTASFSDIVKIAKENGYTEPDPRDDLNGMDVARKVTILSRLAGVQVESPSSFPVKSLIPKPLESAANADEFMAGLPNYDAEFAKIRDEAEKEGKVVRFVGEADVVNKSTLVKLEKYDASHPFANLQSSDNIIAFTTKRYQARPLVIIGAGAGPAVTAAGVLGDMIKIMSQVRAGDAPSA</sequence>
<dbReference type="InterPro" id="IPR036291">
    <property type="entry name" value="NAD(P)-bd_dom_sf"/>
</dbReference>
<evidence type="ECO:0000256" key="2">
    <source>
        <dbReference type="ARBA" id="ARBA00005056"/>
    </source>
</evidence>
<dbReference type="PIRSF" id="PIRSF036497">
    <property type="entry name" value="HDH_short"/>
    <property type="match status" value="1"/>
</dbReference>
<comment type="function">
    <text evidence="13">Catalyzes the conversion of L-aspartate-beta-semialdehyde (L-Asa) to L-homoserine (L-Hse), the third step in the biosynthesis of amino acids that derive from aspartate (the aspartate family of amino acids), including methioinine and threonine, the latter of which is a precursor to isoleucine; production of homoserine leads to a branch-point in the pathway as it can either be O-phosphorylated for processing to threonine, or O-acylated for processing to methionine.</text>
</comment>
<evidence type="ECO:0000256" key="4">
    <source>
        <dbReference type="ARBA" id="ARBA00006753"/>
    </source>
</evidence>
<dbReference type="GO" id="GO:0050661">
    <property type="term" value="F:NADP binding"/>
    <property type="evidence" value="ECO:0007669"/>
    <property type="project" value="InterPro"/>
</dbReference>
<evidence type="ECO:0000256" key="12">
    <source>
        <dbReference type="ARBA" id="ARBA00048841"/>
    </source>
</evidence>
<evidence type="ECO:0000256" key="1">
    <source>
        <dbReference type="ARBA" id="ARBA00001920"/>
    </source>
</evidence>
<dbReference type="GeneID" id="25029153"/>
<proteinExistence type="inferred from homology"/>
<dbReference type="AlphaFoldDB" id="S9R1W9"/>
<dbReference type="Proteomes" id="UP000016088">
    <property type="component" value="Unassembled WGS sequence"/>
</dbReference>
<feature type="domain" description="Homoserine dehydrogenase catalytic" evidence="18">
    <location>
        <begin position="221"/>
        <end position="425"/>
    </location>
</feature>
<keyword evidence="21" id="KW-1185">Reference proteome</keyword>
<keyword evidence="10 16" id="KW-0560">Oxidoreductase</keyword>
<comment type="pathway">
    <text evidence="2 16">Amino-acid biosynthesis; L-threonine biosynthesis; L-threonine from L-aspartate: step 3/5.</text>
</comment>
<dbReference type="GO" id="GO:0009090">
    <property type="term" value="P:homoserine biosynthetic process"/>
    <property type="evidence" value="ECO:0007669"/>
    <property type="project" value="EnsemblFungi"/>
</dbReference>
<dbReference type="VEuPathDB" id="FungiDB:SOCG_00169"/>
<feature type="domain" description="Aspartate/homoserine dehydrogenase NAD-binding" evidence="19">
    <location>
        <begin position="77"/>
        <end position="213"/>
    </location>
</feature>
<comment type="pathway">
    <text evidence="3 16">Amino-acid biosynthesis; L-methionine biosynthesis via de novo pathway; L-homoserine from L-aspartate: step 3/3.</text>
</comment>
<dbReference type="Gene3D" id="3.30.360.10">
    <property type="entry name" value="Dihydrodipicolinate Reductase, domain 2"/>
    <property type="match status" value="1"/>
</dbReference>
<evidence type="ECO:0000313" key="20">
    <source>
        <dbReference type="EMBL" id="EPX72405.1"/>
    </source>
</evidence>
<evidence type="ECO:0000313" key="21">
    <source>
        <dbReference type="Proteomes" id="UP000016088"/>
    </source>
</evidence>
<feature type="binding site" evidence="15">
    <location>
        <position position="186"/>
    </location>
    <ligand>
        <name>NADPH</name>
        <dbReference type="ChEBI" id="CHEBI:57783"/>
    </ligand>
</feature>
<keyword evidence="9 15" id="KW-0521">NADP</keyword>
<evidence type="ECO:0000256" key="17">
    <source>
        <dbReference type="RuleBase" id="RU004171"/>
    </source>
</evidence>
<comment type="similarity">
    <text evidence="4 17">Belongs to the homoserine dehydrogenase family.</text>
</comment>
<evidence type="ECO:0000256" key="14">
    <source>
        <dbReference type="PIRSR" id="PIRSR036497-1"/>
    </source>
</evidence>
<dbReference type="EMBL" id="KE503207">
    <property type="protein sequence ID" value="EPX72405.1"/>
    <property type="molecule type" value="Genomic_DNA"/>
</dbReference>
<gene>
    <name evidence="20" type="ORF">SOCG_00169</name>
</gene>
<dbReference type="FunFam" id="3.30.360.10:FF:000006">
    <property type="entry name" value="Bifunctional aspartokinase/homoserine dehydrogenase"/>
    <property type="match status" value="1"/>
</dbReference>
<dbReference type="GO" id="GO:0009088">
    <property type="term" value="P:threonine biosynthetic process"/>
    <property type="evidence" value="ECO:0007669"/>
    <property type="project" value="UniProtKB-UniPathway"/>
</dbReference>
<evidence type="ECO:0000256" key="5">
    <source>
        <dbReference type="ARBA" id="ARBA00013213"/>
    </source>
</evidence>
<name>S9R1W9_SCHOY</name>
<dbReference type="SUPFAM" id="SSF55347">
    <property type="entry name" value="Glyceraldehyde-3-phosphate dehydrogenase-like, C-terminal domain"/>
    <property type="match status" value="1"/>
</dbReference>
<comment type="cofactor">
    <cofactor evidence="1">
        <name>a metal cation</name>
        <dbReference type="ChEBI" id="CHEBI:25213"/>
    </cofactor>
</comment>
<feature type="active site" description="Proton donor" evidence="14">
    <location>
        <position position="294"/>
    </location>
</feature>
<dbReference type="Pfam" id="PF00742">
    <property type="entry name" value="Homoserine_dh"/>
    <property type="match status" value="1"/>
</dbReference>
<dbReference type="PROSITE" id="PS01042">
    <property type="entry name" value="HOMOSER_DHGENASE"/>
    <property type="match status" value="1"/>
</dbReference>
<dbReference type="HOGENOM" id="CLU_009116_0_1_1"/>
<organism evidence="20 21">
    <name type="scientific">Schizosaccharomyces octosporus (strain yFS286)</name>
    <name type="common">Fission yeast</name>
    <name type="synonym">Octosporomyces octosporus</name>
    <dbReference type="NCBI Taxonomy" id="483514"/>
    <lineage>
        <taxon>Eukaryota</taxon>
        <taxon>Fungi</taxon>
        <taxon>Dikarya</taxon>
        <taxon>Ascomycota</taxon>
        <taxon>Taphrinomycotina</taxon>
        <taxon>Schizosaccharomycetes</taxon>
        <taxon>Schizosaccharomycetales</taxon>
        <taxon>Schizosaccharomycetaceae</taxon>
        <taxon>Schizosaccharomyces</taxon>
    </lineage>
</organism>
<evidence type="ECO:0000256" key="13">
    <source>
        <dbReference type="ARBA" id="ARBA00059589"/>
    </source>
</evidence>
<protein>
    <recommendedName>
        <fullName evidence="6 16">Homoserine dehydrogenase</fullName>
        <ecNumber evidence="5 16">1.1.1.3</ecNumber>
    </recommendedName>
</protein>
<dbReference type="OMA" id="NICTAKS"/>
<keyword evidence="11 16" id="KW-0486">Methionine biosynthesis</keyword>
<dbReference type="GO" id="GO:0009086">
    <property type="term" value="P:methionine biosynthetic process"/>
    <property type="evidence" value="ECO:0007669"/>
    <property type="project" value="UniProtKB-KW"/>
</dbReference>